<dbReference type="Pfam" id="PF00072">
    <property type="entry name" value="Response_reg"/>
    <property type="match status" value="1"/>
</dbReference>
<dbReference type="SMART" id="SM00448">
    <property type="entry name" value="REC"/>
    <property type="match status" value="1"/>
</dbReference>
<dbReference type="SUPFAM" id="SSF63829">
    <property type="entry name" value="Calcium-dependent phosphotriesterase"/>
    <property type="match status" value="2"/>
</dbReference>
<evidence type="ECO:0000256" key="11">
    <source>
        <dbReference type="ARBA" id="ARBA00023163"/>
    </source>
</evidence>
<keyword evidence="3 12" id="KW-0597">Phosphoprotein</keyword>
<dbReference type="InterPro" id="IPR036890">
    <property type="entry name" value="HATPase_C_sf"/>
</dbReference>
<dbReference type="InterPro" id="IPR011006">
    <property type="entry name" value="CheY-like_superfamily"/>
</dbReference>
<keyword evidence="8" id="KW-0902">Two-component regulatory system</keyword>
<protein>
    <recommendedName>
        <fullName evidence="2">histidine kinase</fullName>
        <ecNumber evidence="2">2.7.13.3</ecNumber>
    </recommendedName>
</protein>
<evidence type="ECO:0000256" key="2">
    <source>
        <dbReference type="ARBA" id="ARBA00012438"/>
    </source>
</evidence>
<dbReference type="EC" id="2.7.13.3" evidence="2"/>
<evidence type="ECO:0000259" key="15">
    <source>
        <dbReference type="PROSITE" id="PS50110"/>
    </source>
</evidence>
<dbReference type="InterPro" id="IPR036097">
    <property type="entry name" value="HisK_dim/P_sf"/>
</dbReference>
<evidence type="ECO:0000256" key="3">
    <source>
        <dbReference type="ARBA" id="ARBA00022553"/>
    </source>
</evidence>
<gene>
    <name evidence="16" type="ORF">LH29_13015</name>
</gene>
<evidence type="ECO:0000313" key="16">
    <source>
        <dbReference type="EMBL" id="KJF43966.1"/>
    </source>
</evidence>
<dbReference type="InterPro" id="IPR001789">
    <property type="entry name" value="Sig_transdc_resp-reg_receiver"/>
</dbReference>
<dbReference type="RefSeq" id="WP_045030134.1">
    <property type="nucleotide sequence ID" value="NZ_JRHC01000002.1"/>
</dbReference>
<dbReference type="Gene3D" id="3.40.50.2300">
    <property type="match status" value="1"/>
</dbReference>
<dbReference type="SUPFAM" id="SSF46689">
    <property type="entry name" value="Homeodomain-like"/>
    <property type="match status" value="1"/>
</dbReference>
<keyword evidence="10" id="KW-0238">DNA-binding</keyword>
<evidence type="ECO:0000313" key="17">
    <source>
        <dbReference type="Proteomes" id="UP000032544"/>
    </source>
</evidence>
<dbReference type="InterPro" id="IPR003661">
    <property type="entry name" value="HisK_dim/P_dom"/>
</dbReference>
<dbReference type="Pfam" id="PF07494">
    <property type="entry name" value="Reg_prop"/>
    <property type="match status" value="7"/>
</dbReference>
<dbReference type="GO" id="GO:0000155">
    <property type="term" value="F:phosphorelay sensor kinase activity"/>
    <property type="evidence" value="ECO:0007669"/>
    <property type="project" value="InterPro"/>
</dbReference>
<evidence type="ECO:0000259" key="14">
    <source>
        <dbReference type="PROSITE" id="PS50109"/>
    </source>
</evidence>
<dbReference type="Pfam" id="PF12833">
    <property type="entry name" value="HTH_18"/>
    <property type="match status" value="1"/>
</dbReference>
<dbReference type="EMBL" id="JRHC01000002">
    <property type="protein sequence ID" value="KJF43966.1"/>
    <property type="molecule type" value="Genomic_DNA"/>
</dbReference>
<evidence type="ECO:0000256" key="9">
    <source>
        <dbReference type="ARBA" id="ARBA00023015"/>
    </source>
</evidence>
<dbReference type="Pfam" id="PF07495">
    <property type="entry name" value="Y_Y_Y"/>
    <property type="match status" value="1"/>
</dbReference>
<accession>A0A0D8JBR8</accession>
<keyword evidence="7" id="KW-0067">ATP-binding</keyword>
<dbReference type="InterPro" id="IPR013783">
    <property type="entry name" value="Ig-like_fold"/>
</dbReference>
<dbReference type="CDD" id="cd00075">
    <property type="entry name" value="HATPase"/>
    <property type="match status" value="1"/>
</dbReference>
<dbReference type="PROSITE" id="PS00041">
    <property type="entry name" value="HTH_ARAC_FAMILY_1"/>
    <property type="match status" value="1"/>
</dbReference>
<evidence type="ECO:0000256" key="12">
    <source>
        <dbReference type="PROSITE-ProRule" id="PRU00169"/>
    </source>
</evidence>
<evidence type="ECO:0000256" key="5">
    <source>
        <dbReference type="ARBA" id="ARBA00022741"/>
    </source>
</evidence>
<name>A0A0D8JBR8_9BACT</name>
<dbReference type="SUPFAM" id="SSF52172">
    <property type="entry name" value="CheY-like"/>
    <property type="match status" value="1"/>
</dbReference>
<dbReference type="InterPro" id="IPR011110">
    <property type="entry name" value="Reg_prop"/>
</dbReference>
<dbReference type="SMART" id="SM00342">
    <property type="entry name" value="HTH_ARAC"/>
    <property type="match status" value="1"/>
</dbReference>
<dbReference type="STRING" id="1544798.LH29_13015"/>
<feature type="domain" description="HTH araC/xylS-type" evidence="13">
    <location>
        <begin position="1265"/>
        <end position="1364"/>
    </location>
</feature>
<dbReference type="InterPro" id="IPR015943">
    <property type="entry name" value="WD40/YVTN_repeat-like_dom_sf"/>
</dbReference>
<dbReference type="PRINTS" id="PR00344">
    <property type="entry name" value="BCTRLSENSOR"/>
</dbReference>
<feature type="domain" description="Histidine kinase" evidence="14">
    <location>
        <begin position="858"/>
        <end position="1076"/>
    </location>
</feature>
<feature type="modified residue" description="4-aspartylphosphate" evidence="12">
    <location>
        <position position="1166"/>
    </location>
</feature>
<dbReference type="PROSITE" id="PS01124">
    <property type="entry name" value="HTH_ARAC_FAMILY_2"/>
    <property type="match status" value="1"/>
</dbReference>
<dbReference type="InterPro" id="IPR003594">
    <property type="entry name" value="HATPase_dom"/>
</dbReference>
<dbReference type="InterPro" id="IPR005467">
    <property type="entry name" value="His_kinase_dom"/>
</dbReference>
<dbReference type="SMART" id="SM00387">
    <property type="entry name" value="HATPase_c"/>
    <property type="match status" value="1"/>
</dbReference>
<keyword evidence="6" id="KW-0418">Kinase</keyword>
<dbReference type="OrthoDB" id="717811at2"/>
<dbReference type="Pfam" id="PF02518">
    <property type="entry name" value="HATPase_c"/>
    <property type="match status" value="1"/>
</dbReference>
<dbReference type="SUPFAM" id="SSF55874">
    <property type="entry name" value="ATPase domain of HSP90 chaperone/DNA topoisomerase II/histidine kinase"/>
    <property type="match status" value="1"/>
</dbReference>
<dbReference type="Proteomes" id="UP000032544">
    <property type="component" value="Unassembled WGS sequence"/>
</dbReference>
<dbReference type="SUPFAM" id="SSF47384">
    <property type="entry name" value="Homodimeric domain of signal transducing histidine kinase"/>
    <property type="match status" value="1"/>
</dbReference>
<dbReference type="GO" id="GO:0043565">
    <property type="term" value="F:sequence-specific DNA binding"/>
    <property type="evidence" value="ECO:0007669"/>
    <property type="project" value="InterPro"/>
</dbReference>
<dbReference type="InterPro" id="IPR011123">
    <property type="entry name" value="Y_Y_Y"/>
</dbReference>
<dbReference type="InterPro" id="IPR009057">
    <property type="entry name" value="Homeodomain-like_sf"/>
</dbReference>
<dbReference type="Gene3D" id="1.10.10.60">
    <property type="entry name" value="Homeodomain-like"/>
    <property type="match status" value="2"/>
</dbReference>
<dbReference type="InterPro" id="IPR018062">
    <property type="entry name" value="HTH_AraC-typ_CS"/>
</dbReference>
<dbReference type="Gene3D" id="2.60.40.10">
    <property type="entry name" value="Immunoglobulins"/>
    <property type="match status" value="1"/>
</dbReference>
<proteinExistence type="predicted"/>
<evidence type="ECO:0000259" key="13">
    <source>
        <dbReference type="PROSITE" id="PS01124"/>
    </source>
</evidence>
<evidence type="ECO:0000256" key="1">
    <source>
        <dbReference type="ARBA" id="ARBA00000085"/>
    </source>
</evidence>
<sequence>MRLTEMTKLIKYQLTLLLIYWSVVVNAQPEQLLKNFFTVDNGLSHNEVTSIVQDNDGFIWIGTRGGLNRYDGYDFKIFNQVPGDSNSLVNPSIESLFVDRKGNIWIGTKSGGVSKYDPDKEEFSNIVSNYRNKSEVLPDSRVLSFYEDKNGRIWMGTWNHGLIVYDEHKKTSVQFLRGAVNSIVETQNGDIWVGCNNGLFRFISTKDSVIQAEQPRIQLVCHEVEYDQKRNVLWIAESGLTRFDLHTYQQTHYEIGNAFKGQTIHAYESISLDNSGMVWLGTWGTGFYYFDPASEIFQRYQIYPENRATLNKDYDAVLNIFQDKDDNLWLGTNGGGICVLTPKLDFKTVGFNPRRFKGLRNTRIMTVLDDKNKNLWLGTIGSGLVWSPDRENFYPVAYPEGIDKSRFLIIKYLNEDKDGIIWVGTNIGTYIIEFRDNVPQMINPNLDPNYPNRWRQIVSIIDAQDKLWLGSLMNGLYILDKTNNYKLVKYLDINDKESGDLNSDRISYLFEDNRGRIWVGTYNGLHIYNPSDTTVVLADDYFNIDGELTGNIITCIDQDINGNLWIGTPNGLNKLSELDNSRFSLKLYTEKDGLASNFIKGISGDSEGNIWISTSLGISRIDGQGDGTTIRNYNESDGVGGKNFTEASVFRNGEGEIFFGGSNGLTYFNPGKIEALPSAHKPVFTELKILNEPVSINQEFGSKVIMDQSIIHEDKIAIPYRFNNFEIQFSALDYRSQGGNLYKYKLEKYDNDWQYIGTRRFVNFNSLRPGEYKLLVMSANSHNVWNEEPTSLTIEILPPIWQTWYALLFYIMLVVGIVTVIRWNAVKQVRLANSLEMEKLKHRQDQKINEMRLRFFTNLSHEFRTPLTLILAPLKELLRKKEEYQLTEETEHKIKIINNNSVRLMKLINQLLDFRKLETGNAKLYTSETNVVELVAELCHPFQELAAINNIIFKTKLDIKTKHVWVDKDKIEIIVNNLLSNAFKHVQENGKVEVALYEEEEEVLLTISDNGRGIPKSELEFIFDRFYRGADSKMDGSSGIGLALAKRFTELHKGNISVVSESFKLTQFTVTLPKGTGHLKPEEIVEPKTDKKRPGLNDALLKNIFPNKPGESVASGECILVVEDNPEMRDYLVNILSPIYCLESAENGQAGYEKAQRLKPDLIITDVMMPEMDGFEFCKKLREDVNMATIPLIFLTAKGDEQFRLLGTQLGADDFITKPFDPILLIEKVKNILSRQKKLQQQYSKSVRLEPSDVEITASEELMIEKAISIVEANLQNSNFTSDTLASGMNMSTSSLYRRLKSLTGYSTAEFIRSLRIKRAAQLMADKEKTITEIAFDVGFNDVKHFRTVFQKQFKCTPTEYRQKL</sequence>
<evidence type="ECO:0000256" key="10">
    <source>
        <dbReference type="ARBA" id="ARBA00023125"/>
    </source>
</evidence>
<comment type="caution">
    <text evidence="16">The sequence shown here is derived from an EMBL/GenBank/DDBJ whole genome shotgun (WGS) entry which is preliminary data.</text>
</comment>
<keyword evidence="5" id="KW-0547">Nucleotide-binding</keyword>
<dbReference type="FunFam" id="2.60.40.10:FF:000791">
    <property type="entry name" value="Two-component system sensor histidine kinase/response regulator"/>
    <property type="match status" value="1"/>
</dbReference>
<evidence type="ECO:0000256" key="7">
    <source>
        <dbReference type="ARBA" id="ARBA00022840"/>
    </source>
</evidence>
<dbReference type="Pfam" id="PF00512">
    <property type="entry name" value="HisKA"/>
    <property type="match status" value="1"/>
</dbReference>
<dbReference type="Gene3D" id="3.30.565.10">
    <property type="entry name" value="Histidine kinase-like ATPase, C-terminal domain"/>
    <property type="match status" value="1"/>
</dbReference>
<dbReference type="GO" id="GO:0003700">
    <property type="term" value="F:DNA-binding transcription factor activity"/>
    <property type="evidence" value="ECO:0007669"/>
    <property type="project" value="InterPro"/>
</dbReference>
<dbReference type="PROSITE" id="PS50109">
    <property type="entry name" value="HIS_KIN"/>
    <property type="match status" value="1"/>
</dbReference>
<dbReference type="GO" id="GO:0005524">
    <property type="term" value="F:ATP binding"/>
    <property type="evidence" value="ECO:0007669"/>
    <property type="project" value="UniProtKB-KW"/>
</dbReference>
<evidence type="ECO:0000256" key="4">
    <source>
        <dbReference type="ARBA" id="ARBA00022679"/>
    </source>
</evidence>
<dbReference type="InterPro" id="IPR004358">
    <property type="entry name" value="Sig_transdc_His_kin-like_C"/>
</dbReference>
<dbReference type="CDD" id="cd17574">
    <property type="entry name" value="REC_OmpR"/>
    <property type="match status" value="1"/>
</dbReference>
<dbReference type="PANTHER" id="PTHR43547:SF2">
    <property type="entry name" value="HYBRID SIGNAL TRANSDUCTION HISTIDINE KINASE C"/>
    <property type="match status" value="1"/>
</dbReference>
<dbReference type="FunFam" id="3.30.565.10:FF:000037">
    <property type="entry name" value="Hybrid sensor histidine kinase/response regulator"/>
    <property type="match status" value="1"/>
</dbReference>
<evidence type="ECO:0000256" key="8">
    <source>
        <dbReference type="ARBA" id="ARBA00023012"/>
    </source>
</evidence>
<comment type="catalytic activity">
    <reaction evidence="1">
        <text>ATP + protein L-histidine = ADP + protein N-phospho-L-histidine.</text>
        <dbReference type="EC" id="2.7.13.3"/>
    </reaction>
</comment>
<dbReference type="Gene3D" id="2.130.10.10">
    <property type="entry name" value="YVTN repeat-like/Quinoprotein amine dehydrogenase"/>
    <property type="match status" value="3"/>
</dbReference>
<dbReference type="CDD" id="cd00082">
    <property type="entry name" value="HisKA"/>
    <property type="match status" value="1"/>
</dbReference>
<reference evidence="16 17" key="1">
    <citation type="submission" date="2014-09" db="EMBL/GenBank/DDBJ databases">
        <title>Draft Genome Sequence of Draconibacterium sp. JN14CK-3.</title>
        <authorList>
            <person name="Dong C."/>
            <person name="Lai Q."/>
            <person name="Shao Z."/>
        </authorList>
    </citation>
    <scope>NUCLEOTIDE SEQUENCE [LARGE SCALE GENOMIC DNA]</scope>
    <source>
        <strain evidence="16 17">JN14CK-3</strain>
    </source>
</reference>
<evidence type="ECO:0000256" key="6">
    <source>
        <dbReference type="ARBA" id="ARBA00022777"/>
    </source>
</evidence>
<keyword evidence="11" id="KW-0804">Transcription</keyword>
<dbReference type="PANTHER" id="PTHR43547">
    <property type="entry name" value="TWO-COMPONENT HISTIDINE KINASE"/>
    <property type="match status" value="1"/>
</dbReference>
<dbReference type="Gene3D" id="1.10.287.130">
    <property type="match status" value="1"/>
</dbReference>
<dbReference type="SMART" id="SM00388">
    <property type="entry name" value="HisKA"/>
    <property type="match status" value="1"/>
</dbReference>
<keyword evidence="9" id="KW-0805">Transcription regulation</keyword>
<feature type="domain" description="Response regulatory" evidence="15">
    <location>
        <begin position="1118"/>
        <end position="1233"/>
    </location>
</feature>
<keyword evidence="17" id="KW-1185">Reference proteome</keyword>
<organism evidence="16 17">
    <name type="scientific">Draconibacterium sediminis</name>
    <dbReference type="NCBI Taxonomy" id="1544798"/>
    <lineage>
        <taxon>Bacteria</taxon>
        <taxon>Pseudomonadati</taxon>
        <taxon>Bacteroidota</taxon>
        <taxon>Bacteroidia</taxon>
        <taxon>Marinilabiliales</taxon>
        <taxon>Prolixibacteraceae</taxon>
        <taxon>Draconibacterium</taxon>
    </lineage>
</organism>
<keyword evidence="4" id="KW-0808">Transferase</keyword>
<dbReference type="PROSITE" id="PS50110">
    <property type="entry name" value="RESPONSE_REGULATORY"/>
    <property type="match status" value="1"/>
</dbReference>
<dbReference type="InterPro" id="IPR018060">
    <property type="entry name" value="HTH_AraC"/>
</dbReference>